<evidence type="ECO:0000256" key="1">
    <source>
        <dbReference type="SAM" id="MobiDB-lite"/>
    </source>
</evidence>
<name>A0A914YT21_9BILA</name>
<evidence type="ECO:0000259" key="2">
    <source>
        <dbReference type="Pfam" id="PF18701"/>
    </source>
</evidence>
<dbReference type="PANTHER" id="PTHR47331">
    <property type="entry name" value="PHD-TYPE DOMAIN-CONTAINING PROTEIN"/>
    <property type="match status" value="1"/>
</dbReference>
<sequence>MIKLLKVNLKKAIGRKHFTFWKLLTLISQIEAWVNCRPLTYISDDSNQIVIRPIDFLSPFIKPGLPAIEVDSQDPNFSLGSNHENLVALWAKSQEYLTKFKDGFNNDYLKMLRDRSRHHQQSGNVVYRTPRVDEIVILLEEGVCKEVWKLAKVVEVLQGSDGRCRSATIKTPSGKILKRPINHLLPLEVDDVSMSKLSKPIKASHLRNLHLGDPLAFEHEKSLKSSKESVSTEDKSPEKVHQMRTRRDPRQVIFN</sequence>
<evidence type="ECO:0000313" key="4">
    <source>
        <dbReference type="WBParaSite" id="PSU_v2.g3145.t1"/>
    </source>
</evidence>
<feature type="domain" description="DUF5641" evidence="2">
    <location>
        <begin position="90"/>
        <end position="187"/>
    </location>
</feature>
<proteinExistence type="predicted"/>
<accession>A0A914YT21</accession>
<dbReference type="Proteomes" id="UP000887577">
    <property type="component" value="Unplaced"/>
</dbReference>
<reference evidence="4" key="1">
    <citation type="submission" date="2022-11" db="UniProtKB">
        <authorList>
            <consortium name="WormBaseParasite"/>
        </authorList>
    </citation>
    <scope>IDENTIFICATION</scope>
</reference>
<organism evidence="3 4">
    <name type="scientific">Panagrolaimus superbus</name>
    <dbReference type="NCBI Taxonomy" id="310955"/>
    <lineage>
        <taxon>Eukaryota</taxon>
        <taxon>Metazoa</taxon>
        <taxon>Ecdysozoa</taxon>
        <taxon>Nematoda</taxon>
        <taxon>Chromadorea</taxon>
        <taxon>Rhabditida</taxon>
        <taxon>Tylenchina</taxon>
        <taxon>Panagrolaimomorpha</taxon>
        <taxon>Panagrolaimoidea</taxon>
        <taxon>Panagrolaimidae</taxon>
        <taxon>Panagrolaimus</taxon>
    </lineage>
</organism>
<dbReference type="AlphaFoldDB" id="A0A914YT21"/>
<evidence type="ECO:0000313" key="3">
    <source>
        <dbReference type="Proteomes" id="UP000887577"/>
    </source>
</evidence>
<dbReference type="WBParaSite" id="PSU_v2.g3145.t1">
    <property type="protein sequence ID" value="PSU_v2.g3145.t1"/>
    <property type="gene ID" value="PSU_v2.g3145"/>
</dbReference>
<keyword evidence="3" id="KW-1185">Reference proteome</keyword>
<protein>
    <submittedName>
        <fullName evidence="4">DUF5641 domain-containing protein</fullName>
    </submittedName>
</protein>
<dbReference type="InterPro" id="IPR040676">
    <property type="entry name" value="DUF5641"/>
</dbReference>
<feature type="region of interest" description="Disordered" evidence="1">
    <location>
        <begin position="222"/>
        <end position="255"/>
    </location>
</feature>
<dbReference type="Pfam" id="PF18701">
    <property type="entry name" value="DUF5641"/>
    <property type="match status" value="1"/>
</dbReference>